<dbReference type="PROSITE" id="PS51462">
    <property type="entry name" value="NUDIX"/>
    <property type="match status" value="1"/>
</dbReference>
<evidence type="ECO:0000313" key="9">
    <source>
        <dbReference type="EMBL" id="NFN36175.1"/>
    </source>
</evidence>
<evidence type="ECO:0000313" key="10">
    <source>
        <dbReference type="Proteomes" id="UP000473681"/>
    </source>
</evidence>
<dbReference type="CDD" id="cd03426">
    <property type="entry name" value="NUDIX_CoAse_Nudt7"/>
    <property type="match status" value="1"/>
</dbReference>
<keyword evidence="5" id="KW-0460">Magnesium</keyword>
<evidence type="ECO:0000313" key="8">
    <source>
        <dbReference type="EMBL" id="NFF87614.1"/>
    </source>
</evidence>
<evidence type="ECO:0000256" key="2">
    <source>
        <dbReference type="ARBA" id="ARBA00001946"/>
    </source>
</evidence>
<reference evidence="10 11" key="1">
    <citation type="submission" date="2019-04" db="EMBL/GenBank/DDBJ databases">
        <title>Genome sequencing of Clostridium botulinum Groups I-IV and Clostridium butyricum.</title>
        <authorList>
            <person name="Brunt J."/>
            <person name="Van Vliet A.H.M."/>
            <person name="Stringer S.C."/>
            <person name="Carter A.T."/>
            <person name="Peck M.W."/>
        </authorList>
    </citation>
    <scope>NUCLEOTIDE SEQUENCE [LARGE SCALE GENOMIC DNA]</scope>
    <source>
        <strain evidence="8 11">1605</strain>
        <strain evidence="9 10">CB-K-33E</strain>
    </source>
</reference>
<protein>
    <submittedName>
        <fullName evidence="8">CoA pyrophosphatase</fullName>
    </submittedName>
</protein>
<dbReference type="GO" id="GO:0046872">
    <property type="term" value="F:metal ion binding"/>
    <property type="evidence" value="ECO:0007669"/>
    <property type="project" value="UniProtKB-KW"/>
</dbReference>
<keyword evidence="4" id="KW-0378">Hydrolase</keyword>
<dbReference type="InterPro" id="IPR000086">
    <property type="entry name" value="NUDIX_hydrolase_dom"/>
</dbReference>
<keyword evidence="3" id="KW-0479">Metal-binding</keyword>
<evidence type="ECO:0000256" key="4">
    <source>
        <dbReference type="ARBA" id="ARBA00022801"/>
    </source>
</evidence>
<dbReference type="PANTHER" id="PTHR12992">
    <property type="entry name" value="NUDIX HYDROLASE"/>
    <property type="match status" value="1"/>
</dbReference>
<dbReference type="EMBL" id="SWVK01000020">
    <property type="protein sequence ID" value="NFN36175.1"/>
    <property type="molecule type" value="Genomic_DNA"/>
</dbReference>
<dbReference type="Proteomes" id="UP000473681">
    <property type="component" value="Unassembled WGS sequence"/>
</dbReference>
<gene>
    <name evidence="8" type="ORF">FC774_06970</name>
    <name evidence="9" type="ORF">FDB51_13845</name>
</gene>
<dbReference type="Proteomes" id="UP000476820">
    <property type="component" value="Unassembled WGS sequence"/>
</dbReference>
<dbReference type="PANTHER" id="PTHR12992:SF11">
    <property type="entry name" value="MITOCHONDRIAL COENZYME A DIPHOSPHATASE NUDT8"/>
    <property type="match status" value="1"/>
</dbReference>
<evidence type="ECO:0000313" key="11">
    <source>
        <dbReference type="Proteomes" id="UP000476820"/>
    </source>
</evidence>
<dbReference type="InterPro" id="IPR045121">
    <property type="entry name" value="CoAse"/>
</dbReference>
<evidence type="ECO:0000259" key="7">
    <source>
        <dbReference type="PROSITE" id="PS51462"/>
    </source>
</evidence>
<feature type="domain" description="Nudix hydrolase" evidence="7">
    <location>
        <begin position="22"/>
        <end position="153"/>
    </location>
</feature>
<comment type="caution">
    <text evidence="8">The sequence shown here is derived from an EMBL/GenBank/DDBJ whole genome shotgun (WGS) entry which is preliminary data.</text>
</comment>
<dbReference type="EMBL" id="SWOV01000014">
    <property type="protein sequence ID" value="NFF87614.1"/>
    <property type="molecule type" value="Genomic_DNA"/>
</dbReference>
<name>A0A0M1LIV8_CLOBO</name>
<evidence type="ECO:0000256" key="3">
    <source>
        <dbReference type="ARBA" id="ARBA00022723"/>
    </source>
</evidence>
<organism evidence="8 11">
    <name type="scientific">Clostridium botulinum</name>
    <dbReference type="NCBI Taxonomy" id="1491"/>
    <lineage>
        <taxon>Bacteria</taxon>
        <taxon>Bacillati</taxon>
        <taxon>Bacillota</taxon>
        <taxon>Clostridia</taxon>
        <taxon>Eubacteriales</taxon>
        <taxon>Clostridiaceae</taxon>
        <taxon>Clostridium</taxon>
    </lineage>
</organism>
<dbReference type="GO" id="GO:0010945">
    <property type="term" value="F:coenzyme A diphosphatase activity"/>
    <property type="evidence" value="ECO:0007669"/>
    <property type="project" value="InterPro"/>
</dbReference>
<dbReference type="InterPro" id="IPR015797">
    <property type="entry name" value="NUDIX_hydrolase-like_dom_sf"/>
</dbReference>
<comment type="cofactor">
    <cofactor evidence="2">
        <name>Mg(2+)</name>
        <dbReference type="ChEBI" id="CHEBI:18420"/>
    </cofactor>
</comment>
<dbReference type="RefSeq" id="WP_053342002.1">
    <property type="nucleotide sequence ID" value="NZ_LFPA01000014.1"/>
</dbReference>
<accession>A0A0M1LIV8</accession>
<dbReference type="SUPFAM" id="SSF55811">
    <property type="entry name" value="Nudix"/>
    <property type="match status" value="1"/>
</dbReference>
<evidence type="ECO:0000256" key="1">
    <source>
        <dbReference type="ARBA" id="ARBA00001936"/>
    </source>
</evidence>
<comment type="cofactor">
    <cofactor evidence="1">
        <name>Mn(2+)</name>
        <dbReference type="ChEBI" id="CHEBI:29035"/>
    </cofactor>
</comment>
<sequence length="201" mass="23393">MNINKITNRIENLSPYINGWEKDKRASVIIPLVEIEGEVHILFEVRSKKLNAQPGDICFPGGRIDNNETPKEAGLREFYEELGIKDIKIINELDITVRHDGMIIHTFLGIVNNINELSINESEVDHVFYVPLQYLLSYNPLKSIGKLTVTRSDDFPYNLIFNGKDYRFKEGKYISLFYRYRDYVIWGITANILKNFLDKLC</sequence>
<proteinExistence type="predicted"/>
<evidence type="ECO:0000256" key="6">
    <source>
        <dbReference type="ARBA" id="ARBA00023211"/>
    </source>
</evidence>
<dbReference type="Pfam" id="PF00293">
    <property type="entry name" value="NUDIX"/>
    <property type="match status" value="1"/>
</dbReference>
<keyword evidence="6" id="KW-0464">Manganese</keyword>
<evidence type="ECO:0000256" key="5">
    <source>
        <dbReference type="ARBA" id="ARBA00022842"/>
    </source>
</evidence>
<dbReference type="OrthoDB" id="9802805at2"/>
<dbReference type="AlphaFoldDB" id="A0A0M1LIV8"/>
<dbReference type="Gene3D" id="3.90.79.10">
    <property type="entry name" value="Nucleoside Triphosphate Pyrophosphohydrolase"/>
    <property type="match status" value="1"/>
</dbReference>